<reference evidence="1" key="1">
    <citation type="submission" date="2018-02" db="EMBL/GenBank/DDBJ databases">
        <title>The genomes of Aspergillus section Nigri reveals drivers in fungal speciation.</title>
        <authorList>
            <consortium name="DOE Joint Genome Institute"/>
            <person name="Vesth T.C."/>
            <person name="Nybo J."/>
            <person name="Theobald S."/>
            <person name="Brandl J."/>
            <person name="Frisvad J.C."/>
            <person name="Nielsen K.F."/>
            <person name="Lyhne E.K."/>
            <person name="Kogle M.E."/>
            <person name="Kuo A."/>
            <person name="Riley R."/>
            <person name="Clum A."/>
            <person name="Nolan M."/>
            <person name="Lipzen A."/>
            <person name="Salamov A."/>
            <person name="Henrissat B."/>
            <person name="Wiebenga A."/>
            <person name="De vries R.P."/>
            <person name="Grigoriev I.V."/>
            <person name="Mortensen U.H."/>
            <person name="Andersen M.R."/>
            <person name="Baker S.E."/>
        </authorList>
    </citation>
    <scope>NUCLEOTIDE SEQUENCE</scope>
    <source>
        <strain evidence="1">CBS 121060</strain>
    </source>
</reference>
<gene>
    <name evidence="1" type="ORF">BO66DRAFT_7476</name>
</gene>
<dbReference type="Proteomes" id="UP000249661">
    <property type="component" value="Unassembled WGS sequence"/>
</dbReference>
<evidence type="ECO:0000313" key="1">
    <source>
        <dbReference type="EMBL" id="RAH75381.1"/>
    </source>
</evidence>
<accession>A0ACD1HPD1</accession>
<dbReference type="EMBL" id="KZ824933">
    <property type="protein sequence ID" value="RAH75381.1"/>
    <property type="molecule type" value="Genomic_DNA"/>
</dbReference>
<keyword evidence="2" id="KW-1185">Reference proteome</keyword>
<name>A0ACD1HPD1_9EURO</name>
<proteinExistence type="predicted"/>
<evidence type="ECO:0000313" key="2">
    <source>
        <dbReference type="Proteomes" id="UP000249661"/>
    </source>
</evidence>
<protein>
    <submittedName>
        <fullName evidence="1">Uncharacterized protein</fullName>
    </submittedName>
</protein>
<organism evidence="1 2">
    <name type="scientific">Aspergillus aculeatinus CBS 121060</name>
    <dbReference type="NCBI Taxonomy" id="1448322"/>
    <lineage>
        <taxon>Eukaryota</taxon>
        <taxon>Fungi</taxon>
        <taxon>Dikarya</taxon>
        <taxon>Ascomycota</taxon>
        <taxon>Pezizomycotina</taxon>
        <taxon>Eurotiomycetes</taxon>
        <taxon>Eurotiomycetidae</taxon>
        <taxon>Eurotiales</taxon>
        <taxon>Aspergillaceae</taxon>
        <taxon>Aspergillus</taxon>
        <taxon>Aspergillus subgen. Circumdati</taxon>
    </lineage>
</organism>
<sequence length="64" mass="7266">MAIPRWRVMAGDGGRWRARSQAKKKEASDRCNRSRCDKSRSHAALSPKMIDPNSQKCISVRAHD</sequence>